<evidence type="ECO:0000313" key="3">
    <source>
        <dbReference type="Proteomes" id="UP000257109"/>
    </source>
</evidence>
<organism evidence="2 3">
    <name type="scientific">Mucuna pruriens</name>
    <name type="common">Velvet bean</name>
    <name type="synonym">Dolichos pruriens</name>
    <dbReference type="NCBI Taxonomy" id="157652"/>
    <lineage>
        <taxon>Eukaryota</taxon>
        <taxon>Viridiplantae</taxon>
        <taxon>Streptophyta</taxon>
        <taxon>Embryophyta</taxon>
        <taxon>Tracheophyta</taxon>
        <taxon>Spermatophyta</taxon>
        <taxon>Magnoliopsida</taxon>
        <taxon>eudicotyledons</taxon>
        <taxon>Gunneridae</taxon>
        <taxon>Pentapetalae</taxon>
        <taxon>rosids</taxon>
        <taxon>fabids</taxon>
        <taxon>Fabales</taxon>
        <taxon>Fabaceae</taxon>
        <taxon>Papilionoideae</taxon>
        <taxon>50 kb inversion clade</taxon>
        <taxon>NPAAA clade</taxon>
        <taxon>indigoferoid/millettioid clade</taxon>
        <taxon>Phaseoleae</taxon>
        <taxon>Mucuna</taxon>
    </lineage>
</organism>
<dbReference type="Proteomes" id="UP000257109">
    <property type="component" value="Unassembled WGS sequence"/>
</dbReference>
<dbReference type="OrthoDB" id="1743010at2759"/>
<evidence type="ECO:0000256" key="1">
    <source>
        <dbReference type="SAM" id="MobiDB-lite"/>
    </source>
</evidence>
<dbReference type="PANTHER" id="PTHR33223">
    <property type="entry name" value="CCHC-TYPE DOMAIN-CONTAINING PROTEIN"/>
    <property type="match status" value="1"/>
</dbReference>
<proteinExistence type="predicted"/>
<reference evidence="2" key="1">
    <citation type="submission" date="2018-05" db="EMBL/GenBank/DDBJ databases">
        <title>Draft genome of Mucuna pruriens seed.</title>
        <authorList>
            <person name="Nnadi N.E."/>
            <person name="Vos R."/>
            <person name="Hasami M.H."/>
            <person name="Devisetty U.K."/>
            <person name="Aguiy J.C."/>
        </authorList>
    </citation>
    <scope>NUCLEOTIDE SEQUENCE [LARGE SCALE GENOMIC DNA]</scope>
    <source>
        <strain evidence="2">JCA_2017</strain>
    </source>
</reference>
<accession>A0A371GEX3</accession>
<dbReference type="AlphaFoldDB" id="A0A371GEX3"/>
<dbReference type="PANTHER" id="PTHR33223:SF8">
    <property type="entry name" value="OS04G0172440 PROTEIN"/>
    <property type="match status" value="1"/>
</dbReference>
<dbReference type="EMBL" id="QJKJ01005767">
    <property type="protein sequence ID" value="RDX89091.1"/>
    <property type="molecule type" value="Genomic_DNA"/>
</dbReference>
<keyword evidence="3" id="KW-1185">Reference proteome</keyword>
<comment type="caution">
    <text evidence="2">The sequence shown here is derived from an EMBL/GenBank/DDBJ whole genome shotgun (WGS) entry which is preliminary data.</text>
</comment>
<evidence type="ECO:0008006" key="4">
    <source>
        <dbReference type="Google" id="ProtNLM"/>
    </source>
</evidence>
<gene>
    <name evidence="2" type="ORF">CR513_29216</name>
</gene>
<sequence>MEHAVENLEQENLDLRGEMGQMKKQINKIFELFTQGATLNAATSARGSTIYPLGFTPPYNNVHPYGMPPRRNANTGEQPALEGNEQAGMNNSGIGPTQGSGTGPTLIPEIGSHIQPAGIHHLVDLNGIRDQPREPKKSLSKRGKIIEGTDNHGLDAANLCLVPDIALPADFKVPKFEKYKGSSCPRVHLAMYCRKMASYIHQDKILVHCFQDSLTRATLSWYVGLERSRRSLPPTI</sequence>
<evidence type="ECO:0000313" key="2">
    <source>
        <dbReference type="EMBL" id="RDX89091.1"/>
    </source>
</evidence>
<name>A0A371GEX3_MUCPR</name>
<protein>
    <recommendedName>
        <fullName evidence="4">Retrotransposon gag domain-containing protein</fullName>
    </recommendedName>
</protein>
<feature type="non-terminal residue" evidence="2">
    <location>
        <position position="1"/>
    </location>
</feature>
<feature type="region of interest" description="Disordered" evidence="1">
    <location>
        <begin position="126"/>
        <end position="145"/>
    </location>
</feature>